<evidence type="ECO:0000256" key="1">
    <source>
        <dbReference type="SAM" id="MobiDB-lite"/>
    </source>
</evidence>
<proteinExistence type="predicted"/>
<organism evidence="2 3">
    <name type="scientific">Panagrolaimus davidi</name>
    <dbReference type="NCBI Taxonomy" id="227884"/>
    <lineage>
        <taxon>Eukaryota</taxon>
        <taxon>Metazoa</taxon>
        <taxon>Ecdysozoa</taxon>
        <taxon>Nematoda</taxon>
        <taxon>Chromadorea</taxon>
        <taxon>Rhabditida</taxon>
        <taxon>Tylenchina</taxon>
        <taxon>Panagrolaimomorpha</taxon>
        <taxon>Panagrolaimoidea</taxon>
        <taxon>Panagrolaimidae</taxon>
        <taxon>Panagrolaimus</taxon>
    </lineage>
</organism>
<keyword evidence="2" id="KW-1185">Reference proteome</keyword>
<sequence>MPPPPPNIFAGLKLPNLLPPPPPPPFIPPPPPPPPPTPPPTTPATTTSPSTVASLVQTGFPTLLPESATAPIIAELIDERGINSEISEKTIQIGSNGAIDGVIEAGNKPKKKKKKGVLKPPTMPGIAVDELVELVDEPEDINFVIQHPPPDPPMLPSISEAENINLSIQHPPNINAAIQKPPPDPPMLPSASEAEQTFSISDSAAAVQNGQATIPAQREETGNRHGNWNIRPSGYKSEGTEATARDGEAVTKSNTTTFNVIERKNQVIPPSINNGNEFNNNNAEEHLGVSRSHQRPFPPAASSMTKANTTLISTLSTSQCNIQPDFLPCVSTEKAAQNALNKEVRKNIRDIIELQNTVDDD</sequence>
<feature type="region of interest" description="Disordered" evidence="1">
    <location>
        <begin position="1"/>
        <end position="52"/>
    </location>
</feature>
<accession>A0A914PJE3</accession>
<dbReference type="WBParaSite" id="PDA_v2.g1588.t1">
    <property type="protein sequence ID" value="PDA_v2.g1588.t1"/>
    <property type="gene ID" value="PDA_v2.g1588"/>
</dbReference>
<evidence type="ECO:0000313" key="3">
    <source>
        <dbReference type="WBParaSite" id="PDA_v2.g1588.t1"/>
    </source>
</evidence>
<reference evidence="3" key="1">
    <citation type="submission" date="2022-11" db="UniProtKB">
        <authorList>
            <consortium name="WormBaseParasite"/>
        </authorList>
    </citation>
    <scope>IDENTIFICATION</scope>
</reference>
<protein>
    <submittedName>
        <fullName evidence="3">WH2 domain-containing protein</fullName>
    </submittedName>
</protein>
<evidence type="ECO:0000313" key="2">
    <source>
        <dbReference type="Proteomes" id="UP000887578"/>
    </source>
</evidence>
<name>A0A914PJE3_9BILA</name>
<dbReference type="Proteomes" id="UP000887578">
    <property type="component" value="Unplaced"/>
</dbReference>
<dbReference type="AlphaFoldDB" id="A0A914PJE3"/>
<feature type="compositionally biased region" description="Pro residues" evidence="1">
    <location>
        <begin position="17"/>
        <end position="42"/>
    </location>
</feature>
<feature type="region of interest" description="Disordered" evidence="1">
    <location>
        <begin position="214"/>
        <end position="247"/>
    </location>
</feature>